<sequence length="432" mass="46124">MSGAIASPQGSTGRTANPFGKSAVLAILLVGFGAFVAMLYFIGAGDTGGDRGTGPAHASSNALHGFAGLTQLLEANGYEVEKSREPGGLETSDLLVLTPPRGTDPEEFAAILEERQYRGPTLVILPKWYAVKPGGEVAEADGDRVQDDWVQLVSAENPTWTQELPEPYTLEVVEETADEGKTPRWGGLSLSGEMPAKDIHYSKKNPDHEALVIDASGRTLAVNVIGQPGSYFYEDAYELTFVIDPDLVNNYGLADPARAALALKIIEQAGYDANRVTFDMTLVGLGGSTNLLTLAFRPPFLAATICLILALLIVGWRAFLRFGPVAAHAPEARFGKAQLVSNGAGLIVRAGRLRLLAEPYAALIERKLGKALGLAKPNPQAIDLALKQRLPDEEPFSNRVARLQNATKAIEVVRAAQSLNDLASKTVGKSKR</sequence>
<feature type="transmembrane region" description="Helical" evidence="2">
    <location>
        <begin position="300"/>
        <end position="319"/>
    </location>
</feature>
<proteinExistence type="predicted"/>
<evidence type="ECO:0000313" key="5">
    <source>
        <dbReference type="Proteomes" id="UP000027647"/>
    </source>
</evidence>
<keyword evidence="2" id="KW-0472">Membrane</keyword>
<dbReference type="Pfam" id="PF14258">
    <property type="entry name" value="DUF4350"/>
    <property type="match status" value="1"/>
</dbReference>
<gene>
    <name evidence="4" type="ORF">EH31_16230</name>
</gene>
<dbReference type="eggNOG" id="ENOG502ZSFJ">
    <property type="taxonomic scope" value="Bacteria"/>
</dbReference>
<dbReference type="AlphaFoldDB" id="A0A074MS95"/>
<feature type="region of interest" description="Disordered" evidence="1">
    <location>
        <begin position="80"/>
        <end position="100"/>
    </location>
</feature>
<dbReference type="RefSeq" id="WP_051699347.1">
    <property type="nucleotide sequence ID" value="NZ_JMIW01000009.1"/>
</dbReference>
<evidence type="ECO:0000256" key="2">
    <source>
        <dbReference type="SAM" id="Phobius"/>
    </source>
</evidence>
<evidence type="ECO:0000259" key="3">
    <source>
        <dbReference type="Pfam" id="PF14258"/>
    </source>
</evidence>
<reference evidence="4 5" key="1">
    <citation type="submission" date="2014-04" db="EMBL/GenBank/DDBJ databases">
        <title>A comprehensive comparison of genomes of Erythrobacter spp. strains.</title>
        <authorList>
            <person name="Zheng Q."/>
        </authorList>
    </citation>
    <scope>NUCLEOTIDE SEQUENCE [LARGE SCALE GENOMIC DNA]</scope>
    <source>
        <strain evidence="4 5">DSM 6997</strain>
    </source>
</reference>
<keyword evidence="2" id="KW-0812">Transmembrane</keyword>
<dbReference type="STRING" id="1044.EH31_16230"/>
<dbReference type="InterPro" id="IPR025646">
    <property type="entry name" value="DUF4350"/>
</dbReference>
<protein>
    <recommendedName>
        <fullName evidence="3">DUF4350 domain-containing protein</fullName>
    </recommendedName>
</protein>
<dbReference type="OrthoDB" id="7198805at2"/>
<name>A0A074MS95_ERYLO</name>
<feature type="domain" description="DUF4350" evidence="3">
    <location>
        <begin position="64"/>
        <end position="265"/>
    </location>
</feature>
<feature type="transmembrane region" description="Helical" evidence="2">
    <location>
        <begin position="23"/>
        <end position="42"/>
    </location>
</feature>
<accession>A0A074MS95</accession>
<dbReference type="EMBL" id="JMIW01000009">
    <property type="protein sequence ID" value="KEO88507.1"/>
    <property type="molecule type" value="Genomic_DNA"/>
</dbReference>
<dbReference type="Proteomes" id="UP000027647">
    <property type="component" value="Unassembled WGS sequence"/>
</dbReference>
<evidence type="ECO:0000256" key="1">
    <source>
        <dbReference type="SAM" id="MobiDB-lite"/>
    </source>
</evidence>
<keyword evidence="5" id="KW-1185">Reference proteome</keyword>
<comment type="caution">
    <text evidence="4">The sequence shown here is derived from an EMBL/GenBank/DDBJ whole genome shotgun (WGS) entry which is preliminary data.</text>
</comment>
<evidence type="ECO:0000313" key="4">
    <source>
        <dbReference type="EMBL" id="KEO88507.1"/>
    </source>
</evidence>
<keyword evidence="2" id="KW-1133">Transmembrane helix</keyword>
<organism evidence="4 5">
    <name type="scientific">Erythrobacter longus</name>
    <dbReference type="NCBI Taxonomy" id="1044"/>
    <lineage>
        <taxon>Bacteria</taxon>
        <taxon>Pseudomonadati</taxon>
        <taxon>Pseudomonadota</taxon>
        <taxon>Alphaproteobacteria</taxon>
        <taxon>Sphingomonadales</taxon>
        <taxon>Erythrobacteraceae</taxon>
        <taxon>Erythrobacter/Porphyrobacter group</taxon>
        <taxon>Erythrobacter</taxon>
    </lineage>
</organism>